<gene>
    <name evidence="2" type="ORF">EDD77_11392</name>
</gene>
<reference evidence="2 3" key="1">
    <citation type="submission" date="2019-03" db="EMBL/GenBank/DDBJ databases">
        <title>Genomic Encyclopedia of Type Strains, Phase IV (KMG-IV): sequencing the most valuable type-strain genomes for metagenomic binning, comparative biology and taxonomic classification.</title>
        <authorList>
            <person name="Goeker M."/>
        </authorList>
    </citation>
    <scope>NUCLEOTIDE SEQUENCE [LARGE SCALE GENOMIC DNA]</scope>
    <source>
        <strain evidence="2 3">DSM 100451</strain>
    </source>
</reference>
<accession>A0A4R1QRD6</accession>
<name>A0A4R1QRD6_9FIRM</name>
<evidence type="ECO:0000313" key="3">
    <source>
        <dbReference type="Proteomes" id="UP000295184"/>
    </source>
</evidence>
<dbReference type="RefSeq" id="WP_058965634.1">
    <property type="nucleotide sequence ID" value="NZ_CABKVM010000018.1"/>
</dbReference>
<dbReference type="EMBL" id="SLUM01000013">
    <property type="protein sequence ID" value="TCL56426.1"/>
    <property type="molecule type" value="Genomic_DNA"/>
</dbReference>
<dbReference type="AlphaFoldDB" id="A0A4R1QRD6"/>
<evidence type="ECO:0000256" key="1">
    <source>
        <dbReference type="SAM" id="MobiDB-lite"/>
    </source>
</evidence>
<organism evidence="2 3">
    <name type="scientific">Allofournierella massiliensis</name>
    <dbReference type="NCBI Taxonomy" id="1650663"/>
    <lineage>
        <taxon>Bacteria</taxon>
        <taxon>Bacillati</taxon>
        <taxon>Bacillota</taxon>
        <taxon>Clostridia</taxon>
        <taxon>Eubacteriales</taxon>
        <taxon>Oscillospiraceae</taxon>
        <taxon>Allofournierella</taxon>
    </lineage>
</organism>
<proteinExistence type="predicted"/>
<sequence>MEPVTKERLTRYISLKKENENRLERLARMKSNAEMPAQKDPDGSKHTGSSGERMARAIEAYMEYEEQIRPLVDANRREMAQIEAAVAALPDPLEREVLRLRYMDSNSIRPFTWKEIALYMYGRDGESQVRSLMYLHQKALSDISDNFN</sequence>
<dbReference type="STRING" id="1650663.GCA_001486665_02611"/>
<feature type="region of interest" description="Disordered" evidence="1">
    <location>
        <begin position="26"/>
        <end position="52"/>
    </location>
</feature>
<comment type="caution">
    <text evidence="2">The sequence shown here is derived from an EMBL/GenBank/DDBJ whole genome shotgun (WGS) entry which is preliminary data.</text>
</comment>
<evidence type="ECO:0000313" key="2">
    <source>
        <dbReference type="EMBL" id="TCL56426.1"/>
    </source>
</evidence>
<protein>
    <submittedName>
        <fullName evidence="2">Uncharacterized protein</fullName>
    </submittedName>
</protein>
<dbReference type="OrthoDB" id="1860590at2"/>
<dbReference type="Proteomes" id="UP000295184">
    <property type="component" value="Unassembled WGS sequence"/>
</dbReference>